<comment type="caution">
    <text evidence="1">The sequence shown here is derived from an EMBL/GenBank/DDBJ whole genome shotgun (WGS) entry which is preliminary data.</text>
</comment>
<accession>A0A3M7SXB4</accession>
<dbReference type="OrthoDB" id="10071392at2759"/>
<name>A0A3M7SXB4_BRAPC</name>
<organism evidence="1 2">
    <name type="scientific">Brachionus plicatilis</name>
    <name type="common">Marine rotifer</name>
    <name type="synonym">Brachionus muelleri</name>
    <dbReference type="NCBI Taxonomy" id="10195"/>
    <lineage>
        <taxon>Eukaryota</taxon>
        <taxon>Metazoa</taxon>
        <taxon>Spiralia</taxon>
        <taxon>Gnathifera</taxon>
        <taxon>Rotifera</taxon>
        <taxon>Eurotatoria</taxon>
        <taxon>Monogononta</taxon>
        <taxon>Pseudotrocha</taxon>
        <taxon>Ploima</taxon>
        <taxon>Brachionidae</taxon>
        <taxon>Brachionus</taxon>
    </lineage>
</organism>
<protein>
    <submittedName>
        <fullName evidence="1">Uncharacterized protein</fullName>
    </submittedName>
</protein>
<dbReference type="Proteomes" id="UP000276133">
    <property type="component" value="Unassembled WGS sequence"/>
</dbReference>
<evidence type="ECO:0000313" key="2">
    <source>
        <dbReference type="Proteomes" id="UP000276133"/>
    </source>
</evidence>
<gene>
    <name evidence="1" type="ORF">BpHYR1_013674</name>
</gene>
<evidence type="ECO:0000313" key="1">
    <source>
        <dbReference type="EMBL" id="RNA40454.1"/>
    </source>
</evidence>
<dbReference type="EMBL" id="REGN01000642">
    <property type="protein sequence ID" value="RNA40454.1"/>
    <property type="molecule type" value="Genomic_DNA"/>
</dbReference>
<dbReference type="AlphaFoldDB" id="A0A3M7SXB4"/>
<keyword evidence="2" id="KW-1185">Reference proteome</keyword>
<proteinExistence type="predicted"/>
<sequence>MMVDEVHLLFPDLFISHIKVKVSYDLHKNFYQYLLHQDQLKEFFSKSGHINKPHRSRLTARNLEITTLLTCDLKTSLSGFFYESKNTVFKLTKNIIQQTTVITKDNLKTNKILNLLRFPN</sequence>
<reference evidence="1 2" key="1">
    <citation type="journal article" date="2018" name="Sci. Rep.">
        <title>Genomic signatures of local adaptation to the degree of environmental predictability in rotifers.</title>
        <authorList>
            <person name="Franch-Gras L."/>
            <person name="Hahn C."/>
            <person name="Garcia-Roger E.M."/>
            <person name="Carmona M.J."/>
            <person name="Serra M."/>
            <person name="Gomez A."/>
        </authorList>
    </citation>
    <scope>NUCLEOTIDE SEQUENCE [LARGE SCALE GENOMIC DNA]</scope>
    <source>
        <strain evidence="1">HYR1</strain>
    </source>
</reference>